<evidence type="ECO:0000256" key="12">
    <source>
        <dbReference type="PIRSR" id="PIRSR006816-1"/>
    </source>
</evidence>
<keyword evidence="4 11" id="KW-0001">2Fe-2S</keyword>
<dbReference type="SUPFAM" id="SSF63380">
    <property type="entry name" value="Riboflavin synthase domain-like"/>
    <property type="match status" value="1"/>
</dbReference>
<dbReference type="InterPro" id="IPR050353">
    <property type="entry name" value="PyrK_electron_transfer"/>
</dbReference>
<dbReference type="GO" id="GO:0046872">
    <property type="term" value="F:metal ion binding"/>
    <property type="evidence" value="ECO:0007669"/>
    <property type="project" value="UniProtKB-KW"/>
</dbReference>
<comment type="subunit">
    <text evidence="11">Heterotetramer of 2 PyrK and 2 PyrD type B subunits.</text>
</comment>
<evidence type="ECO:0000256" key="11">
    <source>
        <dbReference type="HAMAP-Rule" id="MF_01211"/>
    </source>
</evidence>
<keyword evidence="2 11" id="KW-0813">Transport</keyword>
<dbReference type="InterPro" id="IPR037117">
    <property type="entry name" value="Dihydroorotate_DH_ele_sf"/>
</dbReference>
<dbReference type="GO" id="GO:0009055">
    <property type="term" value="F:electron transfer activity"/>
    <property type="evidence" value="ECO:0007669"/>
    <property type="project" value="UniProtKB-UniRule"/>
</dbReference>
<comment type="pathway">
    <text evidence="11">Pyrimidine metabolism; UMP biosynthesis via de novo pathway; orotate from (S)-dihydroorotate (NAD(+) route): step 1/1.</text>
</comment>
<keyword evidence="10 11" id="KW-0411">Iron-sulfur</keyword>
<feature type="binding site" evidence="11 13">
    <location>
        <position position="210"/>
    </location>
    <ligand>
        <name>[2Fe-2S] cluster</name>
        <dbReference type="ChEBI" id="CHEBI:190135"/>
    </ligand>
</feature>
<name>F0GUS3_9FIRM</name>
<dbReference type="InterPro" id="IPR012165">
    <property type="entry name" value="Cyt_c3_hydrogenase_gsu"/>
</dbReference>
<comment type="caution">
    <text evidence="15">The sequence shown here is derived from an EMBL/GenBank/DDBJ whole genome shotgun (WGS) entry which is preliminary data.</text>
</comment>
<dbReference type="EMBL" id="AEXM01000012">
    <property type="protein sequence ID" value="EGC82329.1"/>
    <property type="molecule type" value="Genomic_DNA"/>
</dbReference>
<keyword evidence="8 11" id="KW-0249">Electron transport</keyword>
<dbReference type="CDD" id="cd06218">
    <property type="entry name" value="DHOD_e_trans"/>
    <property type="match status" value="1"/>
</dbReference>
<reference evidence="15 16" key="1">
    <citation type="submission" date="2011-01" db="EMBL/GenBank/DDBJ databases">
        <authorList>
            <person name="Durkin A.S."/>
            <person name="Madupu R."/>
            <person name="Torralba M."/>
            <person name="Gillis M."/>
            <person name="Methe B."/>
            <person name="Sutton G."/>
            <person name="Nelson K.E."/>
        </authorList>
    </citation>
    <scope>NUCLEOTIDE SEQUENCE [LARGE SCALE GENOMIC DNA]</scope>
    <source>
        <strain evidence="15 16">ACS-065-V-Col13</strain>
    </source>
</reference>
<evidence type="ECO:0000256" key="2">
    <source>
        <dbReference type="ARBA" id="ARBA00022448"/>
    </source>
</evidence>
<feature type="binding site" evidence="11 13">
    <location>
        <position position="226"/>
    </location>
    <ligand>
        <name>[2Fe-2S] cluster</name>
        <dbReference type="ChEBI" id="CHEBI:190135"/>
    </ligand>
</feature>
<dbReference type="SUPFAM" id="SSF52343">
    <property type="entry name" value="Ferredoxin reductase-like, C-terminal NADP-linked domain"/>
    <property type="match status" value="1"/>
</dbReference>
<keyword evidence="7 11" id="KW-0665">Pyrimidine biosynthesis</keyword>
<dbReference type="InterPro" id="IPR039261">
    <property type="entry name" value="FNR_nucleotide-bd"/>
</dbReference>
<evidence type="ECO:0000313" key="15">
    <source>
        <dbReference type="EMBL" id="EGC82329.1"/>
    </source>
</evidence>
<dbReference type="GO" id="GO:0044205">
    <property type="term" value="P:'de novo' UMP biosynthetic process"/>
    <property type="evidence" value="ECO:0007669"/>
    <property type="project" value="UniProtKB-UniRule"/>
</dbReference>
<dbReference type="InterPro" id="IPR017938">
    <property type="entry name" value="Riboflavin_synthase-like_b-brl"/>
</dbReference>
<organism evidence="15 16">
    <name type="scientific">Anaerococcus prevotii ACS-065-V-Col13</name>
    <dbReference type="NCBI Taxonomy" id="879305"/>
    <lineage>
        <taxon>Bacteria</taxon>
        <taxon>Bacillati</taxon>
        <taxon>Bacillota</taxon>
        <taxon>Tissierellia</taxon>
        <taxon>Tissierellales</taxon>
        <taxon>Peptoniphilaceae</taxon>
        <taxon>Anaerococcus</taxon>
    </lineage>
</organism>
<evidence type="ECO:0000256" key="8">
    <source>
        <dbReference type="ARBA" id="ARBA00022982"/>
    </source>
</evidence>
<dbReference type="Gene3D" id="3.40.50.80">
    <property type="entry name" value="Nucleotide-binding domain of ferredoxin-NADP reductase (FNR) module"/>
    <property type="match status" value="1"/>
</dbReference>
<evidence type="ECO:0000256" key="13">
    <source>
        <dbReference type="PIRSR" id="PIRSR006816-2"/>
    </source>
</evidence>
<dbReference type="GO" id="GO:0050660">
    <property type="term" value="F:flavin adenine dinucleotide binding"/>
    <property type="evidence" value="ECO:0007669"/>
    <property type="project" value="InterPro"/>
</dbReference>
<dbReference type="HAMAP" id="MF_01211">
    <property type="entry name" value="DHODB_Fe_S_bind"/>
    <property type="match status" value="1"/>
</dbReference>
<evidence type="ECO:0000256" key="9">
    <source>
        <dbReference type="ARBA" id="ARBA00023004"/>
    </source>
</evidence>
<dbReference type="Gene3D" id="2.40.30.10">
    <property type="entry name" value="Translation factors"/>
    <property type="match status" value="1"/>
</dbReference>
<comment type="cofactor">
    <cofactor evidence="11">
        <name>[2Fe-2S] cluster</name>
        <dbReference type="ChEBI" id="CHEBI:190135"/>
    </cofactor>
    <text evidence="11">Binds 1 [2Fe-2S] cluster per subunit.</text>
</comment>
<evidence type="ECO:0000256" key="4">
    <source>
        <dbReference type="ARBA" id="ARBA00022714"/>
    </source>
</evidence>
<dbReference type="Proteomes" id="UP000005286">
    <property type="component" value="Unassembled WGS sequence"/>
</dbReference>
<feature type="binding site" evidence="11 12">
    <location>
        <begin position="66"/>
        <end position="68"/>
    </location>
    <ligand>
        <name>FAD</name>
        <dbReference type="ChEBI" id="CHEBI:57692"/>
    </ligand>
</feature>
<feature type="binding site" evidence="11 12">
    <location>
        <begin position="73"/>
        <end position="74"/>
    </location>
    <ligand>
        <name>FAD</name>
        <dbReference type="ChEBI" id="CHEBI:57692"/>
    </ligand>
</feature>
<dbReference type="PATRIC" id="fig|879305.3.peg.555"/>
<dbReference type="PANTHER" id="PTHR43513:SF3">
    <property type="entry name" value="DIHYDROOROTATE DEHYDROGENASE B (NAD(+)), ELECTRON TRANSFER SUBUNIT-RELATED"/>
    <property type="match status" value="1"/>
</dbReference>
<evidence type="ECO:0000256" key="1">
    <source>
        <dbReference type="ARBA" id="ARBA00006422"/>
    </source>
</evidence>
<comment type="cofactor">
    <cofactor evidence="11 12">
        <name>FAD</name>
        <dbReference type="ChEBI" id="CHEBI:57692"/>
    </cofactor>
    <text evidence="11 12">Binds 1 FAD per subunit.</text>
</comment>
<dbReference type="RefSeq" id="WP_004834121.1">
    <property type="nucleotide sequence ID" value="NZ_AEXM01000012.1"/>
</dbReference>
<dbReference type="InterPro" id="IPR019480">
    <property type="entry name" value="Dihydroorotate_DH_Fe-S-bd"/>
</dbReference>
<dbReference type="eggNOG" id="COG0543">
    <property type="taxonomic scope" value="Bacteria"/>
</dbReference>
<dbReference type="GO" id="GO:0016491">
    <property type="term" value="F:oxidoreductase activity"/>
    <property type="evidence" value="ECO:0007669"/>
    <property type="project" value="UniProtKB-KW"/>
</dbReference>
<comment type="function">
    <text evidence="11">Responsible for channeling the electrons from the oxidation of dihydroorotate from the FMN redox center in the PyrD type B subunit to the ultimate electron acceptor NAD(+).</text>
</comment>
<dbReference type="STRING" id="879305.HMPREF9290_1497"/>
<keyword evidence="5 11" id="KW-0479">Metal-binding</keyword>
<dbReference type="Gene3D" id="2.10.240.10">
    <property type="entry name" value="Dihydroorotate dehydrogenase, electron transfer subunit"/>
    <property type="match status" value="1"/>
</dbReference>
<evidence type="ECO:0000256" key="5">
    <source>
        <dbReference type="ARBA" id="ARBA00022723"/>
    </source>
</evidence>
<accession>F0GUS3</accession>
<dbReference type="AlphaFoldDB" id="F0GUS3"/>
<dbReference type="Pfam" id="PF10418">
    <property type="entry name" value="DHODB_Fe-S_bind"/>
    <property type="match status" value="1"/>
</dbReference>
<keyword evidence="6 11" id="KW-0274">FAD</keyword>
<dbReference type="NCBIfam" id="NF000798">
    <property type="entry name" value="PRK00054.1-3"/>
    <property type="match status" value="1"/>
</dbReference>
<evidence type="ECO:0000256" key="7">
    <source>
        <dbReference type="ARBA" id="ARBA00022975"/>
    </source>
</evidence>
<feature type="binding site" evidence="11 13">
    <location>
        <position position="205"/>
    </location>
    <ligand>
        <name>[2Fe-2S] cluster</name>
        <dbReference type="ChEBI" id="CHEBI:190135"/>
    </ligand>
</feature>
<dbReference type="PROSITE" id="PS51384">
    <property type="entry name" value="FAD_FR"/>
    <property type="match status" value="1"/>
</dbReference>
<keyword evidence="16" id="KW-1185">Reference proteome</keyword>
<evidence type="ECO:0000256" key="3">
    <source>
        <dbReference type="ARBA" id="ARBA00022630"/>
    </source>
</evidence>
<protein>
    <recommendedName>
        <fullName evidence="11">Dihydroorotate dehydrogenase B (NAD(+)), electron transfer subunit</fullName>
    </recommendedName>
    <alternativeName>
        <fullName evidence="11">Dihydroorotate oxidase B, electron transfer subunit</fullName>
    </alternativeName>
</protein>
<dbReference type="PIRSF" id="PIRSF006816">
    <property type="entry name" value="Cyc3_hyd_g"/>
    <property type="match status" value="1"/>
</dbReference>
<dbReference type="InterPro" id="IPR017927">
    <property type="entry name" value="FAD-bd_FR_type"/>
</dbReference>
<evidence type="ECO:0000256" key="6">
    <source>
        <dbReference type="ARBA" id="ARBA00022827"/>
    </source>
</evidence>
<sequence length="239" mass="26842">MKSYKKATIIENKKISDDIYLMRLSCDMKAKPGQFFMFRSDSFRNDPLLSRPFGVCDEENGELSFLYQIVGRGTEIMASLKENANIQLLGPLGNGFDIEEKKKIAVVGGGIGIAPLLYLVKNLKDKCDFYAGFSKDPYFMEEFKPYVNKIVTTSDFYDHKFITNEINPHEYDLIYACGPNPMLKTLFEKSKDTPMKVSMEAHMACGIGACLGCTVETSTGEFLRVCKDGPVFDAKEVFG</sequence>
<keyword evidence="3 11" id="KW-0285">Flavoprotein</keyword>
<keyword evidence="9 11" id="KW-0408">Iron</keyword>
<dbReference type="InterPro" id="IPR023455">
    <property type="entry name" value="Dihydroorotate_DHASE_ETsu"/>
</dbReference>
<dbReference type="GO" id="GO:0051537">
    <property type="term" value="F:2 iron, 2 sulfur cluster binding"/>
    <property type="evidence" value="ECO:0007669"/>
    <property type="project" value="UniProtKB-KW"/>
</dbReference>
<comment type="cofactor">
    <cofactor evidence="13">
        <name>[2Fe-2S] cluster</name>
        <dbReference type="ChEBI" id="CHEBI:190135"/>
    </cofactor>
    <text evidence="13">Binds 1 [2Fe-2S] cluster per subunit.</text>
</comment>
<comment type="caution">
    <text evidence="11">Lacks conserved residue(s) required for the propagation of feature annotation.</text>
</comment>
<evidence type="ECO:0000313" key="16">
    <source>
        <dbReference type="Proteomes" id="UP000005286"/>
    </source>
</evidence>
<evidence type="ECO:0000256" key="10">
    <source>
        <dbReference type="ARBA" id="ARBA00023014"/>
    </source>
</evidence>
<feature type="binding site" evidence="11 13">
    <location>
        <position position="213"/>
    </location>
    <ligand>
        <name>[2Fe-2S] cluster</name>
        <dbReference type="ChEBI" id="CHEBI:190135"/>
    </ligand>
</feature>
<dbReference type="PANTHER" id="PTHR43513">
    <property type="entry name" value="DIHYDROOROTATE DEHYDROGENASE B (NAD(+)), ELECTRON TRANSFER SUBUNIT"/>
    <property type="match status" value="1"/>
</dbReference>
<proteinExistence type="inferred from homology"/>
<comment type="similarity">
    <text evidence="1 11">Belongs to the PyrK family.</text>
</comment>
<evidence type="ECO:0000259" key="14">
    <source>
        <dbReference type="PROSITE" id="PS51384"/>
    </source>
</evidence>
<feature type="domain" description="FAD-binding FR-type" evidence="14">
    <location>
        <begin position="2"/>
        <end position="98"/>
    </location>
</feature>
<dbReference type="UniPathway" id="UPA00070">
    <property type="reaction ID" value="UER00945"/>
</dbReference>
<gene>
    <name evidence="11" type="primary">pyrK</name>
    <name evidence="15" type="ORF">HMPREF9290_1497</name>
</gene>
<keyword evidence="15" id="KW-0560">Oxidoreductase</keyword>